<feature type="non-terminal residue" evidence="1">
    <location>
        <position position="1"/>
    </location>
</feature>
<evidence type="ECO:0000313" key="2">
    <source>
        <dbReference type="Proteomes" id="UP001234989"/>
    </source>
</evidence>
<dbReference type="AlphaFoldDB" id="A0AAF0TAY1"/>
<organism evidence="1 2">
    <name type="scientific">Solanum verrucosum</name>
    <dbReference type="NCBI Taxonomy" id="315347"/>
    <lineage>
        <taxon>Eukaryota</taxon>
        <taxon>Viridiplantae</taxon>
        <taxon>Streptophyta</taxon>
        <taxon>Embryophyta</taxon>
        <taxon>Tracheophyta</taxon>
        <taxon>Spermatophyta</taxon>
        <taxon>Magnoliopsida</taxon>
        <taxon>eudicotyledons</taxon>
        <taxon>Gunneridae</taxon>
        <taxon>Pentapetalae</taxon>
        <taxon>asterids</taxon>
        <taxon>lamiids</taxon>
        <taxon>Solanales</taxon>
        <taxon>Solanaceae</taxon>
        <taxon>Solanoideae</taxon>
        <taxon>Solaneae</taxon>
        <taxon>Solanum</taxon>
    </lineage>
</organism>
<keyword evidence="2" id="KW-1185">Reference proteome</keyword>
<dbReference type="Proteomes" id="UP001234989">
    <property type="component" value="Chromosome 1"/>
</dbReference>
<evidence type="ECO:0000313" key="1">
    <source>
        <dbReference type="EMBL" id="WMV10613.1"/>
    </source>
</evidence>
<proteinExistence type="predicted"/>
<dbReference type="EMBL" id="CP133612">
    <property type="protein sequence ID" value="WMV10613.1"/>
    <property type="molecule type" value="Genomic_DNA"/>
</dbReference>
<accession>A0AAF0TAY1</accession>
<reference evidence="1" key="1">
    <citation type="submission" date="2023-08" db="EMBL/GenBank/DDBJ databases">
        <title>A de novo genome assembly of Solanum verrucosum Schlechtendal, a Mexican diploid species geographically isolated from the other diploid A-genome species in potato relatives.</title>
        <authorList>
            <person name="Hosaka K."/>
        </authorList>
    </citation>
    <scope>NUCLEOTIDE SEQUENCE</scope>
    <source>
        <tissue evidence="1">Young leaves</tissue>
    </source>
</reference>
<sequence length="64" mass="6031">GALGVAIGPAICVDIGAVTGPEGGLELGAAGPERGLELGPTAGLELGPAVKLVPETGLPGIFLT</sequence>
<gene>
    <name evidence="1" type="ORF">MTR67_003998</name>
</gene>
<protein>
    <submittedName>
        <fullName evidence="1">Uncharacterized protein</fullName>
    </submittedName>
</protein>
<name>A0AAF0TAY1_SOLVR</name>